<evidence type="ECO:0000256" key="3">
    <source>
        <dbReference type="ARBA" id="ARBA00022679"/>
    </source>
</evidence>
<dbReference type="PROSITE" id="PS00108">
    <property type="entry name" value="PROTEIN_KINASE_ST"/>
    <property type="match status" value="1"/>
</dbReference>
<keyword evidence="5" id="KW-0418">Kinase</keyword>
<dbReference type="PANTHER" id="PTHR11909">
    <property type="entry name" value="CASEIN KINASE-RELATED"/>
    <property type="match status" value="1"/>
</dbReference>
<keyword evidence="3" id="KW-0808">Transferase</keyword>
<dbReference type="EC" id="2.7.11.1" evidence="1"/>
<keyword evidence="12" id="KW-1185">Reference proteome</keyword>
<dbReference type="Gene3D" id="1.10.510.10">
    <property type="entry name" value="Transferase(Phosphotransferase) domain 1"/>
    <property type="match status" value="1"/>
</dbReference>
<evidence type="ECO:0000256" key="6">
    <source>
        <dbReference type="ARBA" id="ARBA00022840"/>
    </source>
</evidence>
<evidence type="ECO:0000256" key="8">
    <source>
        <dbReference type="RuleBase" id="RU000304"/>
    </source>
</evidence>
<dbReference type="GO" id="GO:0004674">
    <property type="term" value="F:protein serine/threonine kinase activity"/>
    <property type="evidence" value="ECO:0007669"/>
    <property type="project" value="UniProtKB-KW"/>
</dbReference>
<keyword evidence="4 7" id="KW-0547">Nucleotide-binding</keyword>
<feature type="domain" description="Protein kinase" evidence="10">
    <location>
        <begin position="16"/>
        <end position="317"/>
    </location>
</feature>
<dbReference type="InterPro" id="IPR011009">
    <property type="entry name" value="Kinase-like_dom_sf"/>
</dbReference>
<keyword evidence="2 8" id="KW-0723">Serine/threonine-protein kinase</keyword>
<evidence type="ECO:0000313" key="12">
    <source>
        <dbReference type="Proteomes" id="UP001177023"/>
    </source>
</evidence>
<dbReference type="PROSITE" id="PS50011">
    <property type="entry name" value="PROTEIN_KINASE_DOM"/>
    <property type="match status" value="1"/>
</dbReference>
<dbReference type="GO" id="GO:0005524">
    <property type="term" value="F:ATP binding"/>
    <property type="evidence" value="ECO:0007669"/>
    <property type="project" value="UniProtKB-UniRule"/>
</dbReference>
<dbReference type="InterPro" id="IPR017441">
    <property type="entry name" value="Protein_kinase_ATP_BS"/>
</dbReference>
<dbReference type="InterPro" id="IPR047916">
    <property type="entry name" value="TTBK_Asator-like_STKc"/>
</dbReference>
<keyword evidence="6 7" id="KW-0067">ATP-binding</keyword>
<sequence>MGELVQLKNGQKIEDWTIVKKLGEGAFGAVYEVMKEGGKKHYALKVEAENDPIGMLKMEVYVMQELKNTKKRARHFCELADKGHAYNFNYLVMTLVGKSIQDLRACAPQHKFSMGCALSIGRLCLEAVEDLHDVGILHRDIKPGNYTVGRKDEGELRTVYMLDFGMARKFINEKGVLRNPRAKAGFRGTVKYAPLACHVQREQCRKDDIESWLYMLVELTVGRLPWRNLTEVNDVGMFKKDCKAAKYRCLFGGCPRQFTKIFPLLELGKFFDAPDYQGIYKLLDEAMKSTKSEEFPYDWEREDWDARVAEQKAQELAAKAERAKKLKGGKAGTPKEGASPAAAAAPAATSPAADTPKKDGSKKDKKESKKEKKEASKKEKKESKKESKKEKKESKKEKKEEKKEEKKDEKKEEKKDDEKKEDDKKEEKKEDDKKEEPEKKEDKKEDEKKEEDKKEDKKEEPEKEEAEKK</sequence>
<evidence type="ECO:0000256" key="5">
    <source>
        <dbReference type="ARBA" id="ARBA00022777"/>
    </source>
</evidence>
<feature type="compositionally biased region" description="Basic and acidic residues" evidence="9">
    <location>
        <begin position="355"/>
        <end position="469"/>
    </location>
</feature>
<protein>
    <recommendedName>
        <fullName evidence="1">non-specific serine/threonine protein kinase</fullName>
        <ecNumber evidence="1">2.7.11.1</ecNumber>
    </recommendedName>
</protein>
<evidence type="ECO:0000313" key="11">
    <source>
        <dbReference type="EMBL" id="CAJ0561097.1"/>
    </source>
</evidence>
<dbReference type="PROSITE" id="PS00107">
    <property type="entry name" value="PROTEIN_KINASE_ATP"/>
    <property type="match status" value="1"/>
</dbReference>
<feature type="binding site" evidence="7">
    <location>
        <position position="45"/>
    </location>
    <ligand>
        <name>ATP</name>
        <dbReference type="ChEBI" id="CHEBI:30616"/>
    </ligand>
</feature>
<feature type="compositionally biased region" description="Low complexity" evidence="9">
    <location>
        <begin position="338"/>
        <end position="354"/>
    </location>
</feature>
<evidence type="ECO:0000256" key="1">
    <source>
        <dbReference type="ARBA" id="ARBA00012513"/>
    </source>
</evidence>
<dbReference type="FunFam" id="1.10.510.10:FF:000854">
    <property type="entry name" value="Protein CBG12201"/>
    <property type="match status" value="1"/>
</dbReference>
<gene>
    <name evidence="11" type="ORF">MSPICULIGERA_LOCUS1730</name>
</gene>
<comment type="similarity">
    <text evidence="8">Belongs to the protein kinase superfamily.</text>
</comment>
<comment type="caution">
    <text evidence="11">The sequence shown here is derived from an EMBL/GenBank/DDBJ whole genome shotgun (WGS) entry which is preliminary data.</text>
</comment>
<evidence type="ECO:0000256" key="2">
    <source>
        <dbReference type="ARBA" id="ARBA00022527"/>
    </source>
</evidence>
<feature type="region of interest" description="Disordered" evidence="9">
    <location>
        <begin position="315"/>
        <end position="469"/>
    </location>
</feature>
<evidence type="ECO:0000256" key="9">
    <source>
        <dbReference type="SAM" id="MobiDB-lite"/>
    </source>
</evidence>
<name>A0AA36C786_9BILA</name>
<feature type="non-terminal residue" evidence="11">
    <location>
        <position position="469"/>
    </location>
</feature>
<accession>A0AA36C786</accession>
<evidence type="ECO:0000256" key="7">
    <source>
        <dbReference type="PROSITE-ProRule" id="PRU10141"/>
    </source>
</evidence>
<reference evidence="11" key="1">
    <citation type="submission" date="2023-06" db="EMBL/GenBank/DDBJ databases">
        <authorList>
            <person name="Delattre M."/>
        </authorList>
    </citation>
    <scope>NUCLEOTIDE SEQUENCE</scope>
    <source>
        <strain evidence="11">AF72</strain>
    </source>
</reference>
<dbReference type="SMART" id="SM00220">
    <property type="entry name" value="S_TKc"/>
    <property type="match status" value="1"/>
</dbReference>
<dbReference type="AlphaFoldDB" id="A0AA36C786"/>
<dbReference type="InterPro" id="IPR008271">
    <property type="entry name" value="Ser/Thr_kinase_AS"/>
</dbReference>
<organism evidence="11 12">
    <name type="scientific">Mesorhabditis spiculigera</name>
    <dbReference type="NCBI Taxonomy" id="96644"/>
    <lineage>
        <taxon>Eukaryota</taxon>
        <taxon>Metazoa</taxon>
        <taxon>Ecdysozoa</taxon>
        <taxon>Nematoda</taxon>
        <taxon>Chromadorea</taxon>
        <taxon>Rhabditida</taxon>
        <taxon>Rhabditina</taxon>
        <taxon>Rhabditomorpha</taxon>
        <taxon>Rhabditoidea</taxon>
        <taxon>Rhabditidae</taxon>
        <taxon>Mesorhabditinae</taxon>
        <taxon>Mesorhabditis</taxon>
    </lineage>
</organism>
<evidence type="ECO:0000256" key="4">
    <source>
        <dbReference type="ARBA" id="ARBA00022741"/>
    </source>
</evidence>
<dbReference type="CDD" id="cd14017">
    <property type="entry name" value="STKc_TTBK"/>
    <property type="match status" value="1"/>
</dbReference>
<dbReference type="SUPFAM" id="SSF56112">
    <property type="entry name" value="Protein kinase-like (PK-like)"/>
    <property type="match status" value="1"/>
</dbReference>
<dbReference type="Proteomes" id="UP001177023">
    <property type="component" value="Unassembled WGS sequence"/>
</dbReference>
<dbReference type="InterPro" id="IPR000719">
    <property type="entry name" value="Prot_kinase_dom"/>
</dbReference>
<proteinExistence type="inferred from homology"/>
<evidence type="ECO:0000259" key="10">
    <source>
        <dbReference type="PROSITE" id="PS50011"/>
    </source>
</evidence>
<dbReference type="Pfam" id="PF00069">
    <property type="entry name" value="Pkinase"/>
    <property type="match status" value="1"/>
</dbReference>
<dbReference type="EMBL" id="CATQJA010000527">
    <property type="protein sequence ID" value="CAJ0561097.1"/>
    <property type="molecule type" value="Genomic_DNA"/>
</dbReference>
<dbReference type="InterPro" id="IPR050235">
    <property type="entry name" value="CK1_Ser-Thr_kinase"/>
</dbReference>